<dbReference type="Gene3D" id="3.40.50.300">
    <property type="entry name" value="P-loop containing nucleotide triphosphate hydrolases"/>
    <property type="match status" value="1"/>
</dbReference>
<dbReference type="Pfam" id="PF00685">
    <property type="entry name" value="Sulfotransfer_1"/>
    <property type="match status" value="1"/>
</dbReference>
<proteinExistence type="evidence at transcript level"/>
<sequence>PSNYLSVPIPRKSWTPKPCNLPKSYLNAKDVVKNFKVRPDDVWFLSYPRSGSTWSNEMIWLIGNDFDYKTASEKSIFERFYWFEGEKINPMFELEHFNHLAHLPSTRPRFIKTHLPAAFLPDEIWTVKPKIIHLHRNIKDVVVSMFHFMKLLRQVDDLNAFVELFMEDGIFITPYHQHVFEYLDLKKLPNFFYMKYEDIKLDMKKTIKDVSTFLNKTVTDEQMELLVNHLSFSSMKDNKMVSADDIIGDLKGDNQNNFIRKGVINSYKTEMTDELIIKLDNWSQQKAIEYNSLEFIQ</sequence>
<feature type="non-terminal residue" evidence="4">
    <location>
        <position position="1"/>
    </location>
</feature>
<evidence type="ECO:0000256" key="2">
    <source>
        <dbReference type="ARBA" id="ARBA00022679"/>
    </source>
</evidence>
<protein>
    <submittedName>
        <fullName evidence="4">Putative sulfotransferase</fullName>
    </submittedName>
</protein>
<name>U5ETW7_9DIPT</name>
<dbReference type="AlphaFoldDB" id="U5ETW7"/>
<dbReference type="PANTHER" id="PTHR11783">
    <property type="entry name" value="SULFOTRANSFERASE SULT"/>
    <property type="match status" value="1"/>
</dbReference>
<evidence type="ECO:0000259" key="3">
    <source>
        <dbReference type="Pfam" id="PF00685"/>
    </source>
</evidence>
<keyword evidence="2 4" id="KW-0808">Transferase</keyword>
<reference evidence="4" key="1">
    <citation type="journal article" date="2014" name="Insect Biochem. Mol. Biol.">
        <title>An insight into the sialome of the frog biting fly, Corethrella appendiculata.</title>
        <authorList>
            <person name="Ribeiro J.M.C."/>
            <person name="Chagas A.C."/>
            <person name="Pham V.M."/>
            <person name="Lounibos L.P."/>
            <person name="Calvo E."/>
        </authorList>
    </citation>
    <scope>NUCLEOTIDE SEQUENCE</scope>
    <source>
        <tissue evidence="4">Salivary glands</tissue>
    </source>
</reference>
<comment type="similarity">
    <text evidence="1">Belongs to the sulfotransferase 1 family.</text>
</comment>
<evidence type="ECO:0000256" key="1">
    <source>
        <dbReference type="ARBA" id="ARBA00005771"/>
    </source>
</evidence>
<evidence type="ECO:0000313" key="4">
    <source>
        <dbReference type="EMBL" id="JAB57275.1"/>
    </source>
</evidence>
<organism evidence="4">
    <name type="scientific">Corethrella appendiculata</name>
    <dbReference type="NCBI Taxonomy" id="1370023"/>
    <lineage>
        <taxon>Eukaryota</taxon>
        <taxon>Metazoa</taxon>
        <taxon>Ecdysozoa</taxon>
        <taxon>Arthropoda</taxon>
        <taxon>Hexapoda</taxon>
        <taxon>Insecta</taxon>
        <taxon>Pterygota</taxon>
        <taxon>Neoptera</taxon>
        <taxon>Endopterygota</taxon>
        <taxon>Diptera</taxon>
        <taxon>Nematocera</taxon>
        <taxon>Culicoidea</taxon>
        <taxon>Chaoboridae</taxon>
        <taxon>Corethrella</taxon>
    </lineage>
</organism>
<dbReference type="EMBL" id="GANO01002596">
    <property type="protein sequence ID" value="JAB57275.1"/>
    <property type="molecule type" value="mRNA"/>
</dbReference>
<dbReference type="InterPro" id="IPR027417">
    <property type="entry name" value="P-loop_NTPase"/>
</dbReference>
<dbReference type="InterPro" id="IPR000863">
    <property type="entry name" value="Sulfotransferase_dom"/>
</dbReference>
<dbReference type="SUPFAM" id="SSF52540">
    <property type="entry name" value="P-loop containing nucleoside triphosphate hydrolases"/>
    <property type="match status" value="1"/>
</dbReference>
<accession>U5ETW7</accession>
<feature type="domain" description="Sulfotransferase" evidence="3">
    <location>
        <begin position="39"/>
        <end position="287"/>
    </location>
</feature>
<dbReference type="GO" id="GO:0008146">
    <property type="term" value="F:sulfotransferase activity"/>
    <property type="evidence" value="ECO:0007669"/>
    <property type="project" value="InterPro"/>
</dbReference>